<evidence type="ECO:0000313" key="2">
    <source>
        <dbReference type="EMBL" id="KAI5322197.1"/>
    </source>
</evidence>
<dbReference type="AlphaFoldDB" id="A0AAD4VDB5"/>
<dbReference type="EMBL" id="JAJFAZ020000006">
    <property type="protein sequence ID" value="KAI5322197.1"/>
    <property type="molecule type" value="Genomic_DNA"/>
</dbReference>
<proteinExistence type="predicted"/>
<keyword evidence="3" id="KW-1185">Reference proteome</keyword>
<sequence>MDLLPLLGRKGVMGLGLEAKAREWNGSGSCGVVVWVEGDGHMGNGRRRKPKGEGGQLEMDICQLAIEPFKKESKVRSVQSQSSSSKSLCNSTLVLEKFRKFITLVVKLRLMNRFLLHAREIETNNLRARGGDALIGLVIFLCGARFYRFDKPQGSPFVGLARVVVASARKRNLQHSSDGSKDYYYGNGGVTDYLVGFATPSSSFMFLNLAAQRIEGDIKPDGSIGKPRRLCTVQQALTMDRQIGPHFKILAGSILVIVLISTAISLSLIDRFLCPIWQKLTALVESKRLEIAKTHHLQDQPGAIVPMLALWLFPQLVLVGI</sequence>
<keyword evidence="1" id="KW-0472">Membrane</keyword>
<reference evidence="2 3" key="1">
    <citation type="journal article" date="2022" name="G3 (Bethesda)">
        <title>Whole-genome sequence and methylome profiling of the almond [Prunus dulcis (Mill.) D.A. Webb] cultivar 'Nonpareil'.</title>
        <authorList>
            <person name="D'Amico-Willman K.M."/>
            <person name="Ouma W.Z."/>
            <person name="Meulia T."/>
            <person name="Sideli G.M."/>
            <person name="Gradziel T.M."/>
            <person name="Fresnedo-Ramirez J."/>
        </authorList>
    </citation>
    <scope>NUCLEOTIDE SEQUENCE [LARGE SCALE GENOMIC DNA]</scope>
    <source>
        <strain evidence="2">Clone GOH B32 T37-40</strain>
    </source>
</reference>
<organism evidence="2 3">
    <name type="scientific">Prunus dulcis</name>
    <name type="common">Almond</name>
    <name type="synonym">Amygdalus dulcis</name>
    <dbReference type="NCBI Taxonomy" id="3755"/>
    <lineage>
        <taxon>Eukaryota</taxon>
        <taxon>Viridiplantae</taxon>
        <taxon>Streptophyta</taxon>
        <taxon>Embryophyta</taxon>
        <taxon>Tracheophyta</taxon>
        <taxon>Spermatophyta</taxon>
        <taxon>Magnoliopsida</taxon>
        <taxon>eudicotyledons</taxon>
        <taxon>Gunneridae</taxon>
        <taxon>Pentapetalae</taxon>
        <taxon>rosids</taxon>
        <taxon>fabids</taxon>
        <taxon>Rosales</taxon>
        <taxon>Rosaceae</taxon>
        <taxon>Amygdaloideae</taxon>
        <taxon>Amygdaleae</taxon>
        <taxon>Prunus</taxon>
    </lineage>
</organism>
<feature type="transmembrane region" description="Helical" evidence="1">
    <location>
        <begin position="249"/>
        <end position="269"/>
    </location>
</feature>
<dbReference type="Gene3D" id="1.20.1250.20">
    <property type="entry name" value="MFS general substrate transporter like domains"/>
    <property type="match status" value="1"/>
</dbReference>
<name>A0AAD4VDB5_PRUDU</name>
<dbReference type="PANTHER" id="PTHR11654">
    <property type="entry name" value="OLIGOPEPTIDE TRANSPORTER-RELATED"/>
    <property type="match status" value="1"/>
</dbReference>
<dbReference type="Proteomes" id="UP001054821">
    <property type="component" value="Chromosome 6"/>
</dbReference>
<comment type="caution">
    <text evidence="2">The sequence shown here is derived from an EMBL/GenBank/DDBJ whole genome shotgun (WGS) entry which is preliminary data.</text>
</comment>
<evidence type="ECO:0000256" key="1">
    <source>
        <dbReference type="SAM" id="Phobius"/>
    </source>
</evidence>
<evidence type="ECO:0000313" key="3">
    <source>
        <dbReference type="Proteomes" id="UP001054821"/>
    </source>
</evidence>
<keyword evidence="1" id="KW-1133">Transmembrane helix</keyword>
<gene>
    <name evidence="2" type="ORF">L3X38_031269</name>
</gene>
<keyword evidence="1" id="KW-0812">Transmembrane</keyword>
<accession>A0AAD4VDB5</accession>
<dbReference type="InterPro" id="IPR036259">
    <property type="entry name" value="MFS_trans_sf"/>
</dbReference>
<protein>
    <submittedName>
        <fullName evidence="2">Uncharacterized protein</fullName>
    </submittedName>
</protein>